<keyword evidence="4" id="KW-1133">Transmembrane helix</keyword>
<comment type="caution">
    <text evidence="5">The sequence shown here is derived from an EMBL/GenBank/DDBJ whole genome shotgun (WGS) entry which is preliminary data.</text>
</comment>
<dbReference type="PANTHER" id="PTHR22550">
    <property type="entry name" value="SPORE GERMINATION PROTEIN"/>
    <property type="match status" value="1"/>
</dbReference>
<evidence type="ECO:0000256" key="1">
    <source>
        <dbReference type="ARBA" id="ARBA00005278"/>
    </source>
</evidence>
<feature type="transmembrane region" description="Helical" evidence="4">
    <location>
        <begin position="310"/>
        <end position="332"/>
    </location>
</feature>
<feature type="transmembrane region" description="Helical" evidence="4">
    <location>
        <begin position="271"/>
        <end position="289"/>
    </location>
</feature>
<dbReference type="EMBL" id="JACRTG010000016">
    <property type="protein sequence ID" value="MBC8587775.1"/>
    <property type="molecule type" value="Genomic_DNA"/>
</dbReference>
<proteinExistence type="inferred from homology"/>
<dbReference type="Pfam" id="PF03323">
    <property type="entry name" value="GerA"/>
    <property type="match status" value="1"/>
</dbReference>
<evidence type="ECO:0000256" key="3">
    <source>
        <dbReference type="SAM" id="MobiDB-lite"/>
    </source>
</evidence>
<dbReference type="InterPro" id="IPR004995">
    <property type="entry name" value="Spore_Ger"/>
</dbReference>
<evidence type="ECO:0000256" key="2">
    <source>
        <dbReference type="ARBA" id="ARBA00023136"/>
    </source>
</evidence>
<dbReference type="PIRSF" id="PIRSF005690">
    <property type="entry name" value="GerBA"/>
    <property type="match status" value="1"/>
</dbReference>
<comment type="similarity">
    <text evidence="1">Belongs to the GerABKA family.</text>
</comment>
<protein>
    <submittedName>
        <fullName evidence="5">Spore germination protein</fullName>
    </submittedName>
</protein>
<dbReference type="Proteomes" id="UP000601171">
    <property type="component" value="Unassembled WGS sequence"/>
</dbReference>
<dbReference type="AlphaFoldDB" id="A0A926IK01"/>
<evidence type="ECO:0000313" key="5">
    <source>
        <dbReference type="EMBL" id="MBC8587775.1"/>
    </source>
</evidence>
<evidence type="ECO:0000313" key="6">
    <source>
        <dbReference type="Proteomes" id="UP000601171"/>
    </source>
</evidence>
<dbReference type="PANTHER" id="PTHR22550:SF5">
    <property type="entry name" value="LEUCINE ZIPPER PROTEIN 4"/>
    <property type="match status" value="1"/>
</dbReference>
<dbReference type="RefSeq" id="WP_262429223.1">
    <property type="nucleotide sequence ID" value="NZ_JACRTG010000016.1"/>
</dbReference>
<dbReference type="InterPro" id="IPR050768">
    <property type="entry name" value="UPF0353/GerABKA_families"/>
</dbReference>
<accession>A0A926IK01</accession>
<keyword evidence="6" id="KW-1185">Reference proteome</keyword>
<feature type="region of interest" description="Disordered" evidence="3">
    <location>
        <begin position="1"/>
        <end position="25"/>
    </location>
</feature>
<dbReference type="GO" id="GO:0016020">
    <property type="term" value="C:membrane"/>
    <property type="evidence" value="ECO:0007669"/>
    <property type="project" value="InterPro"/>
</dbReference>
<keyword evidence="4" id="KW-0812">Transmembrane</keyword>
<name>A0A926IK01_9FIRM</name>
<keyword evidence="2 4" id="KW-0472">Membrane</keyword>
<organism evidence="5 6">
    <name type="scientific">Paratissierella segnis</name>
    <dbReference type="NCBI Taxonomy" id="2763679"/>
    <lineage>
        <taxon>Bacteria</taxon>
        <taxon>Bacillati</taxon>
        <taxon>Bacillota</taxon>
        <taxon>Tissierellia</taxon>
        <taxon>Tissierellales</taxon>
        <taxon>Tissierellaceae</taxon>
        <taxon>Paratissierella</taxon>
    </lineage>
</organism>
<gene>
    <name evidence="5" type="ORF">H8707_05950</name>
</gene>
<dbReference type="GO" id="GO:0009847">
    <property type="term" value="P:spore germination"/>
    <property type="evidence" value="ECO:0007669"/>
    <property type="project" value="InterPro"/>
</dbReference>
<feature type="transmembrane region" description="Helical" evidence="4">
    <location>
        <begin position="352"/>
        <end position="370"/>
    </location>
</feature>
<feature type="transmembrane region" description="Helical" evidence="4">
    <location>
        <begin position="382"/>
        <end position="398"/>
    </location>
</feature>
<feature type="transmembrane region" description="Helical" evidence="4">
    <location>
        <begin position="433"/>
        <end position="459"/>
    </location>
</feature>
<sequence length="518" mass="58300">MGRFNKSNKNNGQENMDFSSPENLGTLSGNYEEDIKWLKEIFKDDDSIVFRRLNIGVDGSINASLIFFDGLVDSAIIDNNIIKPLTELEQIPKEKSAEDIFLSKVVQIDSVKKVKDLDEIIQEITYGDTLLVIDGIGEGLLFSTKNFESRSISEPEGEKILSGPREGFTEVIITNLSLVRRKLRTNKLKMKYFKLGKETNTQICVAYLDNIAAPKTLKELYRRLGQIDIDGILDANYINELIRDNPWSPFRSIGYTERPDVVSAKLLEGRIAIFVDGTPVVLALPYLFIENFQSNEDYYLSFYYTSFSRILRILGFFLTTLVPAIYIAVTAFHQEMLPAPLLISVAIERQKVPLPAAVEAFIMLIVFEILKETALRMQTNVGQALSIVGALVLGQAAVEANLVAAPMIIVIAITGITSILVPRMNAPIFLIRFIMLILASFLGFFGVTIGFALMLTHILSLKSFGNWQLASASKLNYQTIKDTIIRGPWYRMILRPRQLTGNAVRQKNTWRGHDETYD</sequence>
<reference evidence="5" key="1">
    <citation type="submission" date="2020-08" db="EMBL/GenBank/DDBJ databases">
        <title>Genome public.</title>
        <authorList>
            <person name="Liu C."/>
            <person name="Sun Q."/>
        </authorList>
    </citation>
    <scope>NUCLEOTIDE SEQUENCE</scope>
    <source>
        <strain evidence="5">BX21</strain>
    </source>
</reference>
<evidence type="ECO:0000256" key="4">
    <source>
        <dbReference type="SAM" id="Phobius"/>
    </source>
</evidence>
<feature type="transmembrane region" description="Helical" evidence="4">
    <location>
        <begin position="404"/>
        <end position="421"/>
    </location>
</feature>